<feature type="transmembrane region" description="Helical" evidence="1">
    <location>
        <begin position="263"/>
        <end position="280"/>
    </location>
</feature>
<evidence type="ECO:0000313" key="2">
    <source>
        <dbReference type="EMBL" id="MEA5140962.1"/>
    </source>
</evidence>
<proteinExistence type="predicted"/>
<keyword evidence="1" id="KW-1133">Transmembrane helix</keyword>
<evidence type="ECO:0000256" key="1">
    <source>
        <dbReference type="SAM" id="Phobius"/>
    </source>
</evidence>
<evidence type="ECO:0000313" key="3">
    <source>
        <dbReference type="Proteomes" id="UP001302949"/>
    </source>
</evidence>
<sequence length="392" mass="45368">MKEYKIAKGWAIFIYVGGVLLIALFSWLLLMPFIPSMKGDISPASYWFLTPTALIMIALMVVGIIDTMKSKFVIDEYQISMVSTFSNRQLMLDEIMGYRITDNYILIESNNKLKKPIKVSTYLEGNEEILLWLSRHFSDLDIANANQEKKEILNNEKFGLHIKDREEQLNKAKKITTYLNWIGLIIGLWVIFLANPYEYSVSVSMIFPVICLFVVKYFKGLIRIDEKKDSAYPSIFLAILVPSSGLCLRAILDYNIFDYSNVWKPTILITSIYLAVLTFRNKEFKLNKAKDYFSVLSIALFIFAYAYGAVIALNCVYDPSVPEKFNAIIISKRIDSDKLTTYYLKLTPWSYQKSNSEVTVTEELYNRLNEKDKVNIYFKKGLLEIPWFDVSK</sequence>
<dbReference type="Proteomes" id="UP001302949">
    <property type="component" value="Unassembled WGS sequence"/>
</dbReference>
<name>A0ABU5QEH2_9BACT</name>
<feature type="transmembrane region" description="Helical" evidence="1">
    <location>
        <begin position="12"/>
        <end position="34"/>
    </location>
</feature>
<feature type="transmembrane region" description="Helical" evidence="1">
    <location>
        <begin position="199"/>
        <end position="218"/>
    </location>
</feature>
<feature type="transmembrane region" description="Helical" evidence="1">
    <location>
        <begin position="175"/>
        <end position="193"/>
    </location>
</feature>
<comment type="caution">
    <text evidence="2">The sequence shown here is derived from an EMBL/GenBank/DDBJ whole genome shotgun (WGS) entry which is preliminary data.</text>
</comment>
<dbReference type="RefSeq" id="WP_323298118.1">
    <property type="nucleotide sequence ID" value="NZ_JAYFUM010000022.1"/>
</dbReference>
<feature type="transmembrane region" description="Helical" evidence="1">
    <location>
        <begin position="46"/>
        <end position="65"/>
    </location>
</feature>
<gene>
    <name evidence="2" type="ORF">VB248_17555</name>
</gene>
<feature type="transmembrane region" description="Helical" evidence="1">
    <location>
        <begin position="230"/>
        <end position="251"/>
    </location>
</feature>
<reference evidence="2 3" key="1">
    <citation type="submission" date="2023-12" db="EMBL/GenBank/DDBJ databases">
        <title>Novel species of the genus Arcicella isolated from rivers.</title>
        <authorList>
            <person name="Lu H."/>
        </authorList>
    </citation>
    <scope>NUCLEOTIDE SEQUENCE [LARGE SCALE GENOMIC DNA]</scope>
    <source>
        <strain evidence="2 3">KCTC 23307</strain>
    </source>
</reference>
<organism evidence="2 3">
    <name type="scientific">Arcicella rigui</name>
    <dbReference type="NCBI Taxonomy" id="797020"/>
    <lineage>
        <taxon>Bacteria</taxon>
        <taxon>Pseudomonadati</taxon>
        <taxon>Bacteroidota</taxon>
        <taxon>Cytophagia</taxon>
        <taxon>Cytophagales</taxon>
        <taxon>Flectobacillaceae</taxon>
        <taxon>Arcicella</taxon>
    </lineage>
</organism>
<accession>A0ABU5QEH2</accession>
<keyword evidence="1" id="KW-0472">Membrane</keyword>
<dbReference type="EMBL" id="JAYFUM010000022">
    <property type="protein sequence ID" value="MEA5140962.1"/>
    <property type="molecule type" value="Genomic_DNA"/>
</dbReference>
<feature type="transmembrane region" description="Helical" evidence="1">
    <location>
        <begin position="292"/>
        <end position="313"/>
    </location>
</feature>
<protein>
    <submittedName>
        <fullName evidence="2">Uncharacterized protein</fullName>
    </submittedName>
</protein>
<keyword evidence="3" id="KW-1185">Reference proteome</keyword>
<keyword evidence="1" id="KW-0812">Transmembrane</keyword>